<keyword evidence="3" id="KW-1185">Reference proteome</keyword>
<gene>
    <name evidence="2" type="ORF">Abiwalacus_05690</name>
</gene>
<evidence type="ECO:0000256" key="1">
    <source>
        <dbReference type="SAM" id="Phobius"/>
    </source>
</evidence>
<feature type="transmembrane region" description="Helical" evidence="1">
    <location>
        <begin position="378"/>
        <end position="396"/>
    </location>
</feature>
<evidence type="ECO:0008006" key="4">
    <source>
        <dbReference type="Google" id="ProtNLM"/>
    </source>
</evidence>
<feature type="transmembrane region" description="Helical" evidence="1">
    <location>
        <begin position="12"/>
        <end position="31"/>
    </location>
</feature>
<evidence type="ECO:0000313" key="3">
    <source>
        <dbReference type="Proteomes" id="UP001062263"/>
    </source>
</evidence>
<feature type="transmembrane region" description="Helical" evidence="1">
    <location>
        <begin position="176"/>
        <end position="196"/>
    </location>
</feature>
<sequence>MNPPNTGSRAPFFIVLILLLVITGVQFFFNFRGLSSDAAMDQAQIARNVARGEGLTTHRIRPIQLIADSSKSGLNPLLSDAQLREQEAILAGQGKSLVDAENFSPYKLRDTRYAPLNILVEAAVFKLAGIHNYELWKMTGDSMIYLPDRIVAAVSAIFFILSVLSCYYVLRRMFDTTIAGFTCLTMIFSNLFLQYATSGLPQMLMLFFFTWGVHFLYTALVNDQENRKFLWPIVFSAICFSCVCLTGWIGLWPMAGFLLFVGIRFKPHGLYCLPVLVILLLFLAYPVYINKTTSGSIFGTAFYTICTGLLGSESTAMKALVFGDIPIGAQTAVISIINNIITQGNILYENLGHLPLALVFLLALLHTFKKKPVNQAKWGIFSMWCLATVGMALYTANKTEISIGQIQILFSPFFTAFGTAFVLNLIARHSKEAAPVLRGGVLLLALLVTALPLLLNLPQIVRVGILTAHRGIPAWPPYYPLGISQEVRNQTQAGDFILTDQPAAVSWYADRKTLDIPSLVSHFTTLERVLSFHGGKVGSILVTPSSTMGRDIRAVSGYYGEFAPLVLEGSILGQTRDKNPVYIFNHSGALSKLAERFGQSDSRQFIMGADMILYRDLQQPGPAHQD</sequence>
<keyword evidence="1" id="KW-0812">Transmembrane</keyword>
<keyword evidence="1" id="KW-1133">Transmembrane helix</keyword>
<reference evidence="2" key="1">
    <citation type="submission" date="2022-06" db="EMBL/GenBank/DDBJ databases">
        <title>Akkermansia biwalacus sp. nov., an anaerobic mucin-degrading bacterium isolated from human intestine.</title>
        <authorList>
            <person name="Kobayashi Y."/>
            <person name="Inoue S."/>
            <person name="Kawahara T."/>
            <person name="Kohda N."/>
        </authorList>
    </citation>
    <scope>NUCLEOTIDE SEQUENCE</scope>
    <source>
        <strain evidence="2">WON2089</strain>
    </source>
</reference>
<organism evidence="2 3">
    <name type="scientific">Akkermansia biwaensis</name>
    <dbReference type="NCBI Taxonomy" id="2946555"/>
    <lineage>
        <taxon>Bacteria</taxon>
        <taxon>Pseudomonadati</taxon>
        <taxon>Verrucomicrobiota</taxon>
        <taxon>Verrucomicrobiia</taxon>
        <taxon>Verrucomicrobiales</taxon>
        <taxon>Akkermansiaceae</taxon>
        <taxon>Akkermansia</taxon>
    </lineage>
</organism>
<feature type="transmembrane region" description="Helical" evidence="1">
    <location>
        <begin position="233"/>
        <end position="263"/>
    </location>
</feature>
<feature type="transmembrane region" description="Helical" evidence="1">
    <location>
        <begin position="439"/>
        <end position="457"/>
    </location>
</feature>
<feature type="transmembrane region" description="Helical" evidence="1">
    <location>
        <begin position="203"/>
        <end position="221"/>
    </location>
</feature>
<feature type="transmembrane region" description="Helical" evidence="1">
    <location>
        <begin position="295"/>
        <end position="312"/>
    </location>
</feature>
<dbReference type="EMBL" id="AP025943">
    <property type="protein sequence ID" value="BDL42995.1"/>
    <property type="molecule type" value="Genomic_DNA"/>
</dbReference>
<evidence type="ECO:0000313" key="2">
    <source>
        <dbReference type="EMBL" id="BDL42995.1"/>
    </source>
</evidence>
<dbReference type="Proteomes" id="UP001062263">
    <property type="component" value="Chromosome"/>
</dbReference>
<feature type="transmembrane region" description="Helical" evidence="1">
    <location>
        <begin position="408"/>
        <end position="427"/>
    </location>
</feature>
<feature type="transmembrane region" description="Helical" evidence="1">
    <location>
        <begin position="150"/>
        <end position="170"/>
    </location>
</feature>
<feature type="transmembrane region" description="Helical" evidence="1">
    <location>
        <begin position="347"/>
        <end position="366"/>
    </location>
</feature>
<protein>
    <recommendedName>
        <fullName evidence="4">Glycosyltransferase RgtA/B/C/D-like domain-containing protein</fullName>
    </recommendedName>
</protein>
<dbReference type="RefSeq" id="WP_215437074.1">
    <property type="nucleotide sequence ID" value="NZ_AP025943.1"/>
</dbReference>
<keyword evidence="1" id="KW-0472">Membrane</keyword>
<name>A0ABN6QJG6_9BACT</name>
<proteinExistence type="predicted"/>
<feature type="transmembrane region" description="Helical" evidence="1">
    <location>
        <begin position="270"/>
        <end position="289"/>
    </location>
</feature>
<accession>A0ABN6QJG6</accession>